<sequence length="82" mass="9902">MSQSFFHTVATKSGNRVWWRGKIEVLKVENQNHVRNEKHKDADIHREQHVEFKAKREMEKKLKLYNVIELENYIGKSVYEMS</sequence>
<reference evidence="2" key="1">
    <citation type="journal article" date="2017" name="Front. Plant Sci.">
        <title>Climate Clever Clovers: New Paradigm to Reduce the Environmental Footprint of Ruminants by Breeding Low Methanogenic Forages Utilizing Haplotype Variation.</title>
        <authorList>
            <person name="Kaur P."/>
            <person name="Appels R."/>
            <person name="Bayer P.E."/>
            <person name="Keeble-Gagnere G."/>
            <person name="Wang J."/>
            <person name="Hirakawa H."/>
            <person name="Shirasawa K."/>
            <person name="Vercoe P."/>
            <person name="Stefanova K."/>
            <person name="Durmic Z."/>
            <person name="Nichols P."/>
            <person name="Revell C."/>
            <person name="Isobe S.N."/>
            <person name="Edwards D."/>
            <person name="Erskine W."/>
        </authorList>
    </citation>
    <scope>NUCLEOTIDE SEQUENCE [LARGE SCALE GENOMIC DNA]</scope>
    <source>
        <strain evidence="2">cv. Daliak</strain>
    </source>
</reference>
<dbReference type="Proteomes" id="UP000242715">
    <property type="component" value="Unassembled WGS sequence"/>
</dbReference>
<dbReference type="AlphaFoldDB" id="A0A2Z6P406"/>
<protein>
    <submittedName>
        <fullName evidence="1">Uncharacterized protein</fullName>
    </submittedName>
</protein>
<organism evidence="1 2">
    <name type="scientific">Trifolium subterraneum</name>
    <name type="common">Subterranean clover</name>
    <dbReference type="NCBI Taxonomy" id="3900"/>
    <lineage>
        <taxon>Eukaryota</taxon>
        <taxon>Viridiplantae</taxon>
        <taxon>Streptophyta</taxon>
        <taxon>Embryophyta</taxon>
        <taxon>Tracheophyta</taxon>
        <taxon>Spermatophyta</taxon>
        <taxon>Magnoliopsida</taxon>
        <taxon>eudicotyledons</taxon>
        <taxon>Gunneridae</taxon>
        <taxon>Pentapetalae</taxon>
        <taxon>rosids</taxon>
        <taxon>fabids</taxon>
        <taxon>Fabales</taxon>
        <taxon>Fabaceae</taxon>
        <taxon>Papilionoideae</taxon>
        <taxon>50 kb inversion clade</taxon>
        <taxon>NPAAA clade</taxon>
        <taxon>Hologalegina</taxon>
        <taxon>IRL clade</taxon>
        <taxon>Trifolieae</taxon>
        <taxon>Trifolium</taxon>
    </lineage>
</organism>
<evidence type="ECO:0000313" key="2">
    <source>
        <dbReference type="Proteomes" id="UP000242715"/>
    </source>
</evidence>
<name>A0A2Z6P406_TRISU</name>
<proteinExistence type="predicted"/>
<keyword evidence="2" id="KW-1185">Reference proteome</keyword>
<dbReference type="EMBL" id="DF973714">
    <property type="protein sequence ID" value="GAU38419.1"/>
    <property type="molecule type" value="Genomic_DNA"/>
</dbReference>
<gene>
    <name evidence="1" type="ORF">TSUD_52430</name>
</gene>
<evidence type="ECO:0000313" key="1">
    <source>
        <dbReference type="EMBL" id="GAU38419.1"/>
    </source>
</evidence>
<accession>A0A2Z6P406</accession>